<protein>
    <submittedName>
        <fullName evidence="2">Transcriptional regulator</fullName>
    </submittedName>
</protein>
<proteinExistence type="predicted"/>
<name>A0A089LRV5_9BACL</name>
<keyword evidence="3" id="KW-1185">Reference proteome</keyword>
<accession>A0A089LRV5</accession>
<dbReference type="AlphaFoldDB" id="A0A089LRV5"/>
<evidence type="ECO:0000313" key="2">
    <source>
        <dbReference type="EMBL" id="AIQ62825.1"/>
    </source>
</evidence>
<dbReference type="InterPro" id="IPR025868">
    <property type="entry name" value="Zn_ribbon_dom_put"/>
</dbReference>
<dbReference type="EMBL" id="CP009286">
    <property type="protein sequence ID" value="AIQ62825.1"/>
    <property type="molecule type" value="Genomic_DNA"/>
</dbReference>
<gene>
    <name evidence="2" type="ORF">PSTEL_06615</name>
</gene>
<dbReference type="HOGENOM" id="CLU_175260_0_0_9"/>
<feature type="domain" description="Putative zinc ribbon" evidence="1">
    <location>
        <begin position="5"/>
        <end position="85"/>
    </location>
</feature>
<organism evidence="2 3">
    <name type="scientific">Paenibacillus stellifer</name>
    <dbReference type="NCBI Taxonomy" id="169760"/>
    <lineage>
        <taxon>Bacteria</taxon>
        <taxon>Bacillati</taxon>
        <taxon>Bacillota</taxon>
        <taxon>Bacilli</taxon>
        <taxon>Bacillales</taxon>
        <taxon>Paenibacillaceae</taxon>
        <taxon>Paenibacillus</taxon>
    </lineage>
</organism>
<sequence>MTAALCQSCAMPMESSELYGTNTDGSQNPDYCKYCYEDGAFKADITQEQMIEECVPHMLSANPGMDGEGARAIMRQVFPSLKRWRTPE</sequence>
<dbReference type="Proteomes" id="UP000029507">
    <property type="component" value="Chromosome"/>
</dbReference>
<dbReference type="Pfam" id="PF12674">
    <property type="entry name" value="Zn_ribbon_2"/>
    <property type="match status" value="1"/>
</dbReference>
<reference evidence="2 3" key="1">
    <citation type="submission" date="2014-08" db="EMBL/GenBank/DDBJ databases">
        <title>Comparative genomics of the Paenibacillus odorifer group.</title>
        <authorList>
            <person name="den Bakker H.C."/>
            <person name="Tsai Y.-C."/>
            <person name="Martin N."/>
            <person name="Korlach J."/>
            <person name="Wiedmann M."/>
        </authorList>
    </citation>
    <scope>NUCLEOTIDE SEQUENCE [LARGE SCALE GENOMIC DNA]</scope>
    <source>
        <strain evidence="2 3">DSM 14472</strain>
    </source>
</reference>
<dbReference type="RefSeq" id="WP_038694259.1">
    <property type="nucleotide sequence ID" value="NZ_CP009286.1"/>
</dbReference>
<evidence type="ECO:0000313" key="3">
    <source>
        <dbReference type="Proteomes" id="UP000029507"/>
    </source>
</evidence>
<dbReference type="OrthoDB" id="9801008at2"/>
<dbReference type="STRING" id="169760.PSTEL_06615"/>
<evidence type="ECO:0000259" key="1">
    <source>
        <dbReference type="Pfam" id="PF12674"/>
    </source>
</evidence>
<dbReference type="KEGG" id="pste:PSTEL_06615"/>